<gene>
    <name evidence="4" type="ORF">SAMN05444405_11843</name>
</gene>
<feature type="transmembrane region" description="Helical" evidence="2">
    <location>
        <begin position="328"/>
        <end position="348"/>
    </location>
</feature>
<dbReference type="AlphaFoldDB" id="A0A1M5FXX0"/>
<reference evidence="4 5" key="1">
    <citation type="submission" date="2016-11" db="EMBL/GenBank/DDBJ databases">
        <authorList>
            <person name="Jaros S."/>
            <person name="Januszkiewicz K."/>
            <person name="Wedrychowicz H."/>
        </authorList>
    </citation>
    <scope>NUCLEOTIDE SEQUENCE [LARGE SCALE GENOMIC DNA]</scope>
    <source>
        <strain evidence="4 5">DSM 26991</strain>
    </source>
</reference>
<keyword evidence="2" id="KW-1133">Transmembrane helix</keyword>
<dbReference type="STRING" id="1297750.SAMN05444405_11843"/>
<feature type="coiled-coil region" evidence="1">
    <location>
        <begin position="351"/>
        <end position="388"/>
    </location>
</feature>
<keyword evidence="1" id="KW-0175">Coiled coil</keyword>
<proteinExistence type="predicted"/>
<name>A0A1M5FXX0_9BACE</name>
<sequence length="556" mass="65546">MKKIIILLILIIYNISYVKGQDIESLLNELDHTIKNRESYFNDKVGRIRQIESIYPLHNDEQNYAILGKIFDEFRAFNTDSCAYYAQKKMQLAKKIGKRSYIDDSNMNLAEVYGITGMYKEALDILNTVDRSKLAEYLVPYYYYLYRTIYGLMSDYSMLESDKKKYAELTDHYRDSLLIVNKKQTYAYVIVKADGLIYNNKANEAILLLSGYMNNLKKNDPSIGTLAYTMSLAYRKNRDNDKRKYYLAISSLSDIERGAKEYVSLRELAQILYDEGDLDRSYNYLKCSMEDAAFCNARLRTIEVSKFFPIVEKAYQQKLHKKEMQRTIALAIVSFLTILLMFALFFLYKQYKNLVLAREQLQNLAKGLQEMNIEQKLLNEKLVESNKQLRDSNNALIESNRIKEEYIGHYMNFCSLHIDKMENYRHLLCKIAQNEKVEALFKKLRSNQIIEDELKEFYENFDDTFLHLFPNFVDEFNELLVEDGREYPKSENQLTTVLRIFALIRLGITDSVKIAEFLRYSVTTIYNYRVKVRNKAIGDRNELEEKVMNISRITKK</sequence>
<evidence type="ECO:0000313" key="4">
    <source>
        <dbReference type="EMBL" id="SHF96326.1"/>
    </source>
</evidence>
<organism evidence="4 5">
    <name type="scientific">Bacteroides luti</name>
    <dbReference type="NCBI Taxonomy" id="1297750"/>
    <lineage>
        <taxon>Bacteria</taxon>
        <taxon>Pseudomonadati</taxon>
        <taxon>Bacteroidota</taxon>
        <taxon>Bacteroidia</taxon>
        <taxon>Bacteroidales</taxon>
        <taxon>Bacteroidaceae</taxon>
        <taxon>Bacteroides</taxon>
    </lineage>
</organism>
<dbReference type="OrthoDB" id="1044679at2"/>
<dbReference type="InterPro" id="IPR045957">
    <property type="entry name" value="DUF6377"/>
</dbReference>
<dbReference type="RefSeq" id="WP_073403614.1">
    <property type="nucleotide sequence ID" value="NZ_FQTV01000018.1"/>
</dbReference>
<evidence type="ECO:0000313" key="5">
    <source>
        <dbReference type="Proteomes" id="UP000184509"/>
    </source>
</evidence>
<dbReference type="Pfam" id="PF19904">
    <property type="entry name" value="DUF6377"/>
    <property type="match status" value="1"/>
</dbReference>
<evidence type="ECO:0000259" key="3">
    <source>
        <dbReference type="Pfam" id="PF19904"/>
    </source>
</evidence>
<protein>
    <recommendedName>
        <fullName evidence="3">DUF6377 domain-containing protein</fullName>
    </recommendedName>
</protein>
<dbReference type="Proteomes" id="UP000184509">
    <property type="component" value="Unassembled WGS sequence"/>
</dbReference>
<evidence type="ECO:0000256" key="2">
    <source>
        <dbReference type="SAM" id="Phobius"/>
    </source>
</evidence>
<keyword evidence="5" id="KW-1185">Reference proteome</keyword>
<accession>A0A1M5FXX0</accession>
<keyword evidence="2" id="KW-0472">Membrane</keyword>
<feature type="domain" description="DUF6377" evidence="3">
    <location>
        <begin position="254"/>
        <end position="515"/>
    </location>
</feature>
<evidence type="ECO:0000256" key="1">
    <source>
        <dbReference type="SAM" id="Coils"/>
    </source>
</evidence>
<dbReference type="EMBL" id="FQTV01000018">
    <property type="protein sequence ID" value="SHF96326.1"/>
    <property type="molecule type" value="Genomic_DNA"/>
</dbReference>
<keyword evidence="2" id="KW-0812">Transmembrane</keyword>